<dbReference type="GO" id="GO:0005509">
    <property type="term" value="F:calcium ion binding"/>
    <property type="evidence" value="ECO:0007669"/>
    <property type="project" value="InterPro"/>
</dbReference>
<dbReference type="AlphaFoldDB" id="A0A8C4QTJ9"/>
<dbReference type="GO" id="GO:0000287">
    <property type="term" value="F:magnesium ion binding"/>
    <property type="evidence" value="ECO:0007669"/>
    <property type="project" value="TreeGrafter"/>
</dbReference>
<dbReference type="InterPro" id="IPR002048">
    <property type="entry name" value="EF_hand_dom"/>
</dbReference>
<dbReference type="GeneTree" id="ENSGT00940000157327"/>
<dbReference type="SUPFAM" id="SSF47473">
    <property type="entry name" value="EF-hand"/>
    <property type="match status" value="1"/>
</dbReference>
<organism evidence="6 7">
    <name type="scientific">Eptatretus burgeri</name>
    <name type="common">Inshore hagfish</name>
    <dbReference type="NCBI Taxonomy" id="7764"/>
    <lineage>
        <taxon>Eukaryota</taxon>
        <taxon>Metazoa</taxon>
        <taxon>Chordata</taxon>
        <taxon>Craniata</taxon>
        <taxon>Vertebrata</taxon>
        <taxon>Cyclostomata</taxon>
        <taxon>Myxini</taxon>
        <taxon>Myxiniformes</taxon>
        <taxon>Myxinidae</taxon>
        <taxon>Eptatretinae</taxon>
        <taxon>Eptatretus</taxon>
    </lineage>
</organism>
<evidence type="ECO:0000256" key="4">
    <source>
        <dbReference type="ARBA" id="ARBA00022842"/>
    </source>
</evidence>
<dbReference type="CDD" id="cd00051">
    <property type="entry name" value="EFh"/>
    <property type="match status" value="1"/>
</dbReference>
<reference evidence="6" key="2">
    <citation type="submission" date="2025-09" db="UniProtKB">
        <authorList>
            <consortium name="Ensembl"/>
        </authorList>
    </citation>
    <scope>IDENTIFICATION</scope>
</reference>
<reference evidence="6" key="1">
    <citation type="submission" date="2025-08" db="UniProtKB">
        <authorList>
            <consortium name="Ensembl"/>
        </authorList>
    </citation>
    <scope>IDENTIFICATION</scope>
</reference>
<keyword evidence="1" id="KW-0479">Metal-binding</keyword>
<evidence type="ECO:0000313" key="6">
    <source>
        <dbReference type="Ensembl" id="ENSEBUP00000019656.1"/>
    </source>
</evidence>
<evidence type="ECO:0000259" key="5">
    <source>
        <dbReference type="PROSITE" id="PS50222"/>
    </source>
</evidence>
<proteinExistence type="predicted"/>
<accession>A0A8C4QTJ9</accession>
<sequence length="168" mass="19373">MGNKKSSFTEEQLNAYQDCTYFTRKQILRLHSRFQDLAPVAVPGNNSEFTILSQVVSSMPELKENPFRQRIVEVFSSDGHGNMSFNNFLDMFSVFSEAAPRELKVHYAFKIYDFDGDNTIGREDLERTLRRLTREELSSQEITLVVNKVLEEADLDDDGKLSVTDFEQ</sequence>
<dbReference type="Ensembl" id="ENSEBUT00000020232.1">
    <property type="protein sequence ID" value="ENSEBUP00000019656.1"/>
    <property type="gene ID" value="ENSEBUG00000012208.1"/>
</dbReference>
<dbReference type="FunFam" id="1.10.238.10:FF:000079">
    <property type="entry name" value="Calcium and integrin-binding family member 2"/>
    <property type="match status" value="1"/>
</dbReference>
<dbReference type="InterPro" id="IPR011992">
    <property type="entry name" value="EF-hand-dom_pair"/>
</dbReference>
<keyword evidence="2" id="KW-0677">Repeat</keyword>
<keyword evidence="4" id="KW-0460">Magnesium</keyword>
<keyword evidence="3" id="KW-0106">Calcium</keyword>
<evidence type="ECO:0000256" key="1">
    <source>
        <dbReference type="ARBA" id="ARBA00022723"/>
    </source>
</evidence>
<dbReference type="Pfam" id="PF13499">
    <property type="entry name" value="EF-hand_7"/>
    <property type="match status" value="1"/>
</dbReference>
<dbReference type="Proteomes" id="UP000694388">
    <property type="component" value="Unplaced"/>
</dbReference>
<dbReference type="PANTHER" id="PTHR45791">
    <property type="entry name" value="CALCIUM AND INTEGRIN BINDING FAMILY MEMBER 2"/>
    <property type="match status" value="1"/>
</dbReference>
<dbReference type="PROSITE" id="PS00018">
    <property type="entry name" value="EF_HAND_1"/>
    <property type="match status" value="2"/>
</dbReference>
<evidence type="ECO:0000256" key="3">
    <source>
        <dbReference type="ARBA" id="ARBA00022837"/>
    </source>
</evidence>
<feature type="domain" description="EF-hand" evidence="5">
    <location>
        <begin position="100"/>
        <end position="135"/>
    </location>
</feature>
<dbReference type="PROSITE" id="PS50222">
    <property type="entry name" value="EF_HAND_2"/>
    <property type="match status" value="2"/>
</dbReference>
<evidence type="ECO:0000313" key="7">
    <source>
        <dbReference type="Proteomes" id="UP000694388"/>
    </source>
</evidence>
<evidence type="ECO:0000256" key="2">
    <source>
        <dbReference type="ARBA" id="ARBA00022737"/>
    </source>
</evidence>
<protein>
    <submittedName>
        <fullName evidence="6">Calcium and integrin binding family member 2</fullName>
    </submittedName>
</protein>
<feature type="domain" description="EF-hand" evidence="5">
    <location>
        <begin position="141"/>
        <end position="168"/>
    </location>
</feature>
<dbReference type="OMA" id="RDIKAWY"/>
<name>A0A8C4QTJ9_EPTBU</name>
<keyword evidence="7" id="KW-1185">Reference proteome</keyword>
<dbReference type="GO" id="GO:0055074">
    <property type="term" value="P:calcium ion homeostasis"/>
    <property type="evidence" value="ECO:0007669"/>
    <property type="project" value="TreeGrafter"/>
</dbReference>
<dbReference type="InterPro" id="IPR018247">
    <property type="entry name" value="EF_Hand_1_Ca_BS"/>
</dbReference>
<dbReference type="Gene3D" id="1.10.238.10">
    <property type="entry name" value="EF-hand"/>
    <property type="match status" value="2"/>
</dbReference>
<dbReference type="PANTHER" id="PTHR45791:SF6">
    <property type="entry name" value="CALCIUM AND INTEGRIN BINDING FAMILY MEMBER 2"/>
    <property type="match status" value="1"/>
</dbReference>
<dbReference type="InterPro" id="IPR051433">
    <property type="entry name" value="CIBP"/>
</dbReference>